<feature type="region of interest" description="Disordered" evidence="1">
    <location>
        <begin position="25"/>
        <end position="77"/>
    </location>
</feature>
<feature type="domain" description="PTM/DIR17-like Tudor" evidence="2">
    <location>
        <begin position="118"/>
        <end position="163"/>
    </location>
</feature>
<dbReference type="OrthoDB" id="1749922at2759"/>
<gene>
    <name evidence="3" type="ORF">COLO4_06090</name>
</gene>
<feature type="compositionally biased region" description="Basic and acidic residues" evidence="1">
    <location>
        <begin position="35"/>
        <end position="53"/>
    </location>
</feature>
<comment type="caution">
    <text evidence="3">The sequence shown here is derived from an EMBL/GenBank/DDBJ whole genome shotgun (WGS) entry which is preliminary data.</text>
</comment>
<proteinExistence type="predicted"/>
<dbReference type="AlphaFoldDB" id="A0A1R3KP32"/>
<organism evidence="3 4">
    <name type="scientific">Corchorus olitorius</name>
    <dbReference type="NCBI Taxonomy" id="93759"/>
    <lineage>
        <taxon>Eukaryota</taxon>
        <taxon>Viridiplantae</taxon>
        <taxon>Streptophyta</taxon>
        <taxon>Embryophyta</taxon>
        <taxon>Tracheophyta</taxon>
        <taxon>Spermatophyta</taxon>
        <taxon>Magnoliopsida</taxon>
        <taxon>eudicotyledons</taxon>
        <taxon>Gunneridae</taxon>
        <taxon>Pentapetalae</taxon>
        <taxon>rosids</taxon>
        <taxon>malvids</taxon>
        <taxon>Malvales</taxon>
        <taxon>Malvaceae</taxon>
        <taxon>Grewioideae</taxon>
        <taxon>Apeibeae</taxon>
        <taxon>Corchorus</taxon>
    </lineage>
</organism>
<feature type="region of interest" description="Disordered" evidence="1">
    <location>
        <begin position="180"/>
        <end position="229"/>
    </location>
</feature>
<evidence type="ECO:0000256" key="1">
    <source>
        <dbReference type="SAM" id="MobiDB-lite"/>
    </source>
</evidence>
<dbReference type="Proteomes" id="UP000187203">
    <property type="component" value="Unassembled WGS sequence"/>
</dbReference>
<dbReference type="Pfam" id="PF21743">
    <property type="entry name" value="PTM_DIR17_Tudor"/>
    <property type="match status" value="1"/>
</dbReference>
<sequence>MRIIVDINAPIVDEFEDYLEASIASNQVESPLLEDTAKSNTKEESFEPKKEEEASPLNGNEKEEPLQQVINIEDEKEEPLQQVINIEDEKEEPLQQVNHEEHHDNQQMAVKAEKWMGVLVTKEFDGKSSMGKVMSYKEETKLFMIHYDNHVTEEVYFEELQQIVAPPVLVKDYLERFDPSENEEEKKKRLKRHMSDETVPVHPRYPSSLEPAAAAEPKRRKYKKGGSTSSNYVPLALREKKRDAYYYFY</sequence>
<dbReference type="InterPro" id="IPR047365">
    <property type="entry name" value="Tudor_AtPTM-like"/>
</dbReference>
<dbReference type="EMBL" id="AWUE01012606">
    <property type="protein sequence ID" value="OMP08819.1"/>
    <property type="molecule type" value="Genomic_DNA"/>
</dbReference>
<evidence type="ECO:0000259" key="2">
    <source>
        <dbReference type="Pfam" id="PF21743"/>
    </source>
</evidence>
<reference evidence="4" key="1">
    <citation type="submission" date="2013-09" db="EMBL/GenBank/DDBJ databases">
        <title>Corchorus olitorius genome sequencing.</title>
        <authorList>
            <person name="Alam M."/>
            <person name="Haque M.S."/>
            <person name="Islam M.S."/>
            <person name="Emdad E.M."/>
            <person name="Islam M.M."/>
            <person name="Ahmed B."/>
            <person name="Halim A."/>
            <person name="Hossen Q.M.M."/>
            <person name="Hossain M.Z."/>
            <person name="Ahmed R."/>
            <person name="Khan M.M."/>
            <person name="Islam R."/>
            <person name="Rashid M.M."/>
            <person name="Khan S.A."/>
            <person name="Rahman M.S."/>
            <person name="Alam M."/>
            <person name="Yahiya A.S."/>
            <person name="Khan M.S."/>
            <person name="Azam M.S."/>
            <person name="Haque T."/>
            <person name="Lashkar M.Z.H."/>
            <person name="Akhand A.I."/>
            <person name="Morshed G."/>
            <person name="Roy S."/>
            <person name="Uddin K.S."/>
            <person name="Rabeya T."/>
            <person name="Hossain A.S."/>
            <person name="Chowdhury A."/>
            <person name="Snigdha A.R."/>
            <person name="Mortoza M.S."/>
            <person name="Matin S.A."/>
            <person name="Hoque S.M.E."/>
            <person name="Islam M.K."/>
            <person name="Roy D.K."/>
            <person name="Haider R."/>
            <person name="Moosa M.M."/>
            <person name="Elias S.M."/>
            <person name="Hasan A.M."/>
            <person name="Jahan S."/>
            <person name="Shafiuddin M."/>
            <person name="Mahmood N."/>
            <person name="Shommy N.S."/>
        </authorList>
    </citation>
    <scope>NUCLEOTIDE SEQUENCE [LARGE SCALE GENOMIC DNA]</scope>
    <source>
        <strain evidence="4">cv. O-4</strain>
    </source>
</reference>
<accession>A0A1R3KP32</accession>
<evidence type="ECO:0000313" key="4">
    <source>
        <dbReference type="Proteomes" id="UP000187203"/>
    </source>
</evidence>
<protein>
    <recommendedName>
        <fullName evidence="2">PTM/DIR17-like Tudor domain-containing protein</fullName>
    </recommendedName>
</protein>
<keyword evidence="4" id="KW-1185">Reference proteome</keyword>
<name>A0A1R3KP32_9ROSI</name>
<evidence type="ECO:0000313" key="3">
    <source>
        <dbReference type="EMBL" id="OMP08819.1"/>
    </source>
</evidence>